<keyword evidence="1" id="KW-0472">Membrane</keyword>
<comment type="caution">
    <text evidence="2">The sequence shown here is derived from an EMBL/GenBank/DDBJ whole genome shotgun (WGS) entry which is preliminary data.</text>
</comment>
<evidence type="ECO:0000256" key="1">
    <source>
        <dbReference type="SAM" id="Phobius"/>
    </source>
</evidence>
<dbReference type="Proteomes" id="UP001596058">
    <property type="component" value="Unassembled WGS sequence"/>
</dbReference>
<protein>
    <recommendedName>
        <fullName evidence="4">Outer membrane lipoprotein carrier protein LolA</fullName>
    </recommendedName>
</protein>
<dbReference type="Gene3D" id="2.50.20.20">
    <property type="match status" value="1"/>
</dbReference>
<gene>
    <name evidence="2" type="ORF">ACFPZ3_63965</name>
</gene>
<organism evidence="2 3">
    <name type="scientific">Nonomuraea insulae</name>
    <dbReference type="NCBI Taxonomy" id="1616787"/>
    <lineage>
        <taxon>Bacteria</taxon>
        <taxon>Bacillati</taxon>
        <taxon>Actinomycetota</taxon>
        <taxon>Actinomycetes</taxon>
        <taxon>Streptosporangiales</taxon>
        <taxon>Streptosporangiaceae</taxon>
        <taxon>Nonomuraea</taxon>
    </lineage>
</organism>
<proteinExistence type="predicted"/>
<accession>A0ABW1DCN3</accession>
<sequence length="281" mass="29996">MTKLGPVEHRDEAPSMTEHELRTLLVKATEDQPEGIDLLPAPPRRRRLPLPITSQGRLRIPRPMASLGAAAAVVVAVAVAVAVVLLPSAQSSAQAQVVAAVENTGQESYRIHSVSGPKTFEGAFDPVRRMGVITRTGDGAETRFIGDLMYGKDPGEAMWTVSPRNDAEMAAAPPAVALVKLAPLDPQAALERLRSATDVRESGSATGPDWTGRRFAFTLEAVTGNVDVDEQGRVRRLEVTFGDGRSLIMDIIDFGATVTVEAPPADQVQQAPADKPKPKKT</sequence>
<reference evidence="3" key="1">
    <citation type="journal article" date="2019" name="Int. J. Syst. Evol. Microbiol.">
        <title>The Global Catalogue of Microorganisms (GCM) 10K type strain sequencing project: providing services to taxonomists for standard genome sequencing and annotation.</title>
        <authorList>
            <consortium name="The Broad Institute Genomics Platform"/>
            <consortium name="The Broad Institute Genome Sequencing Center for Infectious Disease"/>
            <person name="Wu L."/>
            <person name="Ma J."/>
        </authorList>
    </citation>
    <scope>NUCLEOTIDE SEQUENCE [LARGE SCALE GENOMIC DNA]</scope>
    <source>
        <strain evidence="3">CCUG 53903</strain>
    </source>
</reference>
<name>A0ABW1DCN3_9ACTN</name>
<feature type="transmembrane region" description="Helical" evidence="1">
    <location>
        <begin position="64"/>
        <end position="86"/>
    </location>
</feature>
<keyword evidence="3" id="KW-1185">Reference proteome</keyword>
<dbReference type="EMBL" id="JBHSPA010000115">
    <property type="protein sequence ID" value="MFC5834775.1"/>
    <property type="molecule type" value="Genomic_DNA"/>
</dbReference>
<keyword evidence="1" id="KW-0812">Transmembrane</keyword>
<evidence type="ECO:0000313" key="3">
    <source>
        <dbReference type="Proteomes" id="UP001596058"/>
    </source>
</evidence>
<keyword evidence="1" id="KW-1133">Transmembrane helix</keyword>
<evidence type="ECO:0000313" key="2">
    <source>
        <dbReference type="EMBL" id="MFC5834775.1"/>
    </source>
</evidence>
<dbReference type="RefSeq" id="WP_379524186.1">
    <property type="nucleotide sequence ID" value="NZ_JBHSPA010000115.1"/>
</dbReference>
<evidence type="ECO:0008006" key="4">
    <source>
        <dbReference type="Google" id="ProtNLM"/>
    </source>
</evidence>